<sequence length="126" mass="14293">MAEKIGLREKLVPVRVSSLNDLARMAASIVTLGQTAYLIRFESGGKLVYGLVALLRDYYDLYGLPILYYCTREASDDERKKHYLLVKVDEQGEHVMLSETAKPGWVTVPIIDIVEKPSFFPDDIRV</sequence>
<dbReference type="GeneID" id="11139192"/>
<dbReference type="eggNOG" id="arCOG04275">
    <property type="taxonomic scope" value="Archaea"/>
</dbReference>
<gene>
    <name evidence="1" type="ordered locus">Pyrfu_0724</name>
</gene>
<dbReference type="HOGENOM" id="CLU_168009_0_0_2"/>
<accession>G0ED34</accession>
<evidence type="ECO:0000313" key="2">
    <source>
        <dbReference type="Proteomes" id="UP000001037"/>
    </source>
</evidence>
<dbReference type="InParanoid" id="G0ED34"/>
<name>G0ED34_PYRF1</name>
<dbReference type="AlphaFoldDB" id="G0ED34"/>
<dbReference type="STRING" id="694429.Pyrfu_0724"/>
<dbReference type="Proteomes" id="UP000001037">
    <property type="component" value="Chromosome"/>
</dbReference>
<evidence type="ECO:0000313" key="1">
    <source>
        <dbReference type="EMBL" id="AEM38593.1"/>
    </source>
</evidence>
<reference evidence="1 2" key="1">
    <citation type="journal article" date="2011" name="Stand. Genomic Sci.">
        <title>Complete genome sequence of the hyperthermophilic chemolithoautotroph Pyrolobus fumarii type strain (1A).</title>
        <authorList>
            <person name="Anderson I."/>
            <person name="Goker M."/>
            <person name="Nolan M."/>
            <person name="Lucas S."/>
            <person name="Hammon N."/>
            <person name="Deshpande S."/>
            <person name="Cheng J.F."/>
            <person name="Tapia R."/>
            <person name="Han C."/>
            <person name="Goodwin L."/>
            <person name="Pitluck S."/>
            <person name="Huntemann M."/>
            <person name="Liolios K."/>
            <person name="Ivanova N."/>
            <person name="Pagani I."/>
            <person name="Mavromatis K."/>
            <person name="Ovchinikova G."/>
            <person name="Pati A."/>
            <person name="Chen A."/>
            <person name="Palaniappan K."/>
            <person name="Land M."/>
            <person name="Hauser L."/>
            <person name="Brambilla E.M."/>
            <person name="Huber H."/>
            <person name="Yasawong M."/>
            <person name="Rohde M."/>
            <person name="Spring S."/>
            <person name="Abt B."/>
            <person name="Sikorski J."/>
            <person name="Wirth R."/>
            <person name="Detter J.C."/>
            <person name="Woyke T."/>
            <person name="Bristow J."/>
            <person name="Eisen J.A."/>
            <person name="Markowitz V."/>
            <person name="Hugenholtz P."/>
            <person name="Kyrpides N.C."/>
            <person name="Klenk H.P."/>
            <person name="Lapidus A."/>
        </authorList>
    </citation>
    <scope>NUCLEOTIDE SEQUENCE [LARGE SCALE GENOMIC DNA]</scope>
    <source>
        <strain evidence="2">DSM 11204 / 1A</strain>
    </source>
</reference>
<dbReference type="KEGG" id="pfm:Pyrfu_0724"/>
<organism evidence="1 2">
    <name type="scientific">Pyrolobus fumarii (strain DSM 11204 / 1A)</name>
    <dbReference type="NCBI Taxonomy" id="694429"/>
    <lineage>
        <taxon>Archaea</taxon>
        <taxon>Thermoproteota</taxon>
        <taxon>Thermoprotei</taxon>
        <taxon>Desulfurococcales</taxon>
        <taxon>Pyrodictiaceae</taxon>
        <taxon>Pyrolobus</taxon>
    </lineage>
</organism>
<protein>
    <submittedName>
        <fullName evidence="1">Cren protein</fullName>
    </submittedName>
</protein>
<dbReference type="EMBL" id="CP002838">
    <property type="protein sequence ID" value="AEM38593.1"/>
    <property type="molecule type" value="Genomic_DNA"/>
</dbReference>
<keyword evidence="2" id="KW-1185">Reference proteome</keyword>
<dbReference type="RefSeq" id="WP_014026270.1">
    <property type="nucleotide sequence ID" value="NC_015931.1"/>
</dbReference>
<proteinExistence type="predicted"/>